<evidence type="ECO:0000313" key="3">
    <source>
        <dbReference type="EMBL" id="AJD45925.1"/>
    </source>
</evidence>
<accession>A0A0B4XGQ5</accession>
<evidence type="ECO:0000259" key="2">
    <source>
        <dbReference type="PROSITE" id="PS50110"/>
    </source>
</evidence>
<keyword evidence="3" id="KW-0614">Plasmid</keyword>
<dbReference type="InterPro" id="IPR001789">
    <property type="entry name" value="Sig_transdc_resp-reg_receiver"/>
</dbReference>
<dbReference type="AlphaFoldDB" id="A0A0B4XGQ5"/>
<dbReference type="PROSITE" id="PS50110">
    <property type="entry name" value="RESPONSE_REGULATORY"/>
    <property type="match status" value="1"/>
</dbReference>
<dbReference type="GO" id="GO:0000160">
    <property type="term" value="P:phosphorelay signal transduction system"/>
    <property type="evidence" value="ECO:0007669"/>
    <property type="project" value="InterPro"/>
</dbReference>
<sequence>MTIGTVLLLEDEPIIALDIEKLLQENGADKVVTLSTCAEATGWLGLNTPNVAIVDPRLSDGVCSFAVKTLAERSVPFILYSGEPDAAIESEPAFSAGQLLYKPCEPDRLIAALSRAAIGSFEHSARKGIPTRLPLKKGTSRTTGL</sequence>
<feature type="domain" description="Response regulatory" evidence="2">
    <location>
        <begin position="5"/>
        <end position="117"/>
    </location>
</feature>
<keyword evidence="1" id="KW-0597">Phosphoprotein</keyword>
<dbReference type="Pfam" id="PF00072">
    <property type="entry name" value="Response_reg"/>
    <property type="match status" value="1"/>
</dbReference>
<dbReference type="InterPro" id="IPR011006">
    <property type="entry name" value="CheY-like_superfamily"/>
</dbReference>
<keyword evidence="4" id="KW-1185">Reference proteome</keyword>
<feature type="modified residue" description="4-aspartylphosphate" evidence="1">
    <location>
        <position position="55"/>
    </location>
</feature>
<geneLocation type="plasmid" evidence="3 4">
    <name>pRgalR602c</name>
</geneLocation>
<dbReference type="Gene3D" id="3.40.50.2300">
    <property type="match status" value="1"/>
</dbReference>
<evidence type="ECO:0000256" key="1">
    <source>
        <dbReference type="PROSITE-ProRule" id="PRU00169"/>
    </source>
</evidence>
<proteinExistence type="predicted"/>
<evidence type="ECO:0000313" key="4">
    <source>
        <dbReference type="Proteomes" id="UP000031368"/>
    </source>
</evidence>
<protein>
    <submittedName>
        <fullName evidence="3">Response regulator CheY-like domain-containing protein</fullName>
    </submittedName>
</protein>
<dbReference type="Proteomes" id="UP000031368">
    <property type="component" value="Plasmid pRgalR602c"/>
</dbReference>
<name>A0A0B4XGQ5_9HYPH</name>
<dbReference type="SUPFAM" id="SSF52172">
    <property type="entry name" value="CheY-like"/>
    <property type="match status" value="1"/>
</dbReference>
<reference evidence="3 4" key="1">
    <citation type="submission" date="2013-11" db="EMBL/GenBank/DDBJ databases">
        <title>Complete genome sequence of Rhizobium gallicum bv. gallicum R602.</title>
        <authorList>
            <person name="Bustos P."/>
            <person name="Santamaria R.I."/>
            <person name="Lozano L."/>
            <person name="Acosta J.L."/>
            <person name="Ormeno-Orrillo E."/>
            <person name="Rogel M.A."/>
            <person name="Romero D."/>
            <person name="Cevallos M.A."/>
            <person name="Martinez-Romero E."/>
            <person name="Gonzalez V."/>
        </authorList>
    </citation>
    <scope>NUCLEOTIDE SEQUENCE [LARGE SCALE GENOMIC DNA]</scope>
    <source>
        <strain evidence="3 4">R602</strain>
        <plasmid evidence="3 4">pRgalR602c</plasmid>
    </source>
</reference>
<gene>
    <name evidence="3" type="ORF">RGR602_PC01901</name>
</gene>
<organism evidence="3 4">
    <name type="scientific">Rhizobium gallicum bv. gallicum R602sp</name>
    <dbReference type="NCBI Taxonomy" id="1041138"/>
    <lineage>
        <taxon>Bacteria</taxon>
        <taxon>Pseudomonadati</taxon>
        <taxon>Pseudomonadota</taxon>
        <taxon>Alphaproteobacteria</taxon>
        <taxon>Hyphomicrobiales</taxon>
        <taxon>Rhizobiaceae</taxon>
        <taxon>Rhizobium/Agrobacterium group</taxon>
        <taxon>Rhizobium</taxon>
    </lineage>
</organism>
<dbReference type="EMBL" id="CP006880">
    <property type="protein sequence ID" value="AJD45925.1"/>
    <property type="molecule type" value="Genomic_DNA"/>
</dbReference>
<dbReference type="KEGG" id="rga:RGR602_PC01901"/>
<dbReference type="RefSeq" id="WP_063856028.1">
    <property type="nucleotide sequence ID" value="NZ_CP006880.1"/>
</dbReference>
<dbReference type="HOGENOM" id="CLU_000445_69_11_5"/>